<feature type="compositionally biased region" description="Basic residues" evidence="1">
    <location>
        <begin position="132"/>
        <end position="144"/>
    </location>
</feature>
<feature type="region of interest" description="Disordered" evidence="1">
    <location>
        <begin position="322"/>
        <end position="364"/>
    </location>
</feature>
<dbReference type="AlphaFoldDB" id="A0AA36DSC6"/>
<accession>A0AA36DSC6</accession>
<feature type="compositionally biased region" description="Polar residues" evidence="1">
    <location>
        <begin position="287"/>
        <end position="296"/>
    </location>
</feature>
<dbReference type="EMBL" id="CATQJL010000112">
    <property type="protein sequence ID" value="CAJ0592488.1"/>
    <property type="molecule type" value="Genomic_DNA"/>
</dbReference>
<feature type="compositionally biased region" description="Basic residues" evidence="1">
    <location>
        <begin position="11"/>
        <end position="21"/>
    </location>
</feature>
<organism evidence="2 3">
    <name type="scientific">Cylicocyclus nassatus</name>
    <name type="common">Nematode worm</name>
    <dbReference type="NCBI Taxonomy" id="53992"/>
    <lineage>
        <taxon>Eukaryota</taxon>
        <taxon>Metazoa</taxon>
        <taxon>Ecdysozoa</taxon>
        <taxon>Nematoda</taxon>
        <taxon>Chromadorea</taxon>
        <taxon>Rhabditida</taxon>
        <taxon>Rhabditina</taxon>
        <taxon>Rhabditomorpha</taxon>
        <taxon>Strongyloidea</taxon>
        <taxon>Strongylidae</taxon>
        <taxon>Cylicocyclus</taxon>
    </lineage>
</organism>
<feature type="compositionally biased region" description="Acidic residues" evidence="1">
    <location>
        <begin position="64"/>
        <end position="75"/>
    </location>
</feature>
<proteinExistence type="predicted"/>
<evidence type="ECO:0000313" key="2">
    <source>
        <dbReference type="EMBL" id="CAJ0592488.1"/>
    </source>
</evidence>
<feature type="region of interest" description="Disordered" evidence="1">
    <location>
        <begin position="226"/>
        <end position="306"/>
    </location>
</feature>
<feature type="compositionally biased region" description="Basic and acidic residues" evidence="1">
    <location>
        <begin position="226"/>
        <end position="240"/>
    </location>
</feature>
<protein>
    <submittedName>
        <fullName evidence="2">Uncharacterized protein</fullName>
    </submittedName>
</protein>
<gene>
    <name evidence="2" type="ORF">CYNAS_LOCUS4471</name>
</gene>
<feature type="compositionally biased region" description="Pro residues" evidence="1">
    <location>
        <begin position="323"/>
        <end position="344"/>
    </location>
</feature>
<feature type="compositionally biased region" description="Basic and acidic residues" evidence="1">
    <location>
        <begin position="247"/>
        <end position="256"/>
    </location>
</feature>
<keyword evidence="3" id="KW-1185">Reference proteome</keyword>
<evidence type="ECO:0000313" key="3">
    <source>
        <dbReference type="Proteomes" id="UP001176961"/>
    </source>
</evidence>
<name>A0AA36DSC6_CYLNA</name>
<sequence>MFRRAFNFIYRKTRRKKKRKPRVEEEEAPREEPDQSRTGSSATEESKSYSDHRKARLTRKKDAEDEVALPQDDTETAILTGEPTLTRKRPSITAAPAKKTPTRQPSREGTRRLRKAVPDLPEQTQEESSVKLAKKRKSGAQRRWKITEDRTKADDEDEEIKPAAPIVIPEIYRKKMKKPPTPLQPAEEIESELLDYWLYPDGRPPKNGVVVWEGDLTALIAKHENKPAAVQETKKSDKKSVVLSEIPSDRESDLRKQGKTQAVGLQPTAEAPKFAQQAYGVADRPPQQRSQVSASKIKQPAFPSKPLQTPVQEAYYFPTTAPTYPPGINPPPYMFPTSDPAPKPRPSEHRRLQQFTGVGPSMPL</sequence>
<dbReference type="Proteomes" id="UP001176961">
    <property type="component" value="Unassembled WGS sequence"/>
</dbReference>
<reference evidence="2" key="1">
    <citation type="submission" date="2023-07" db="EMBL/GenBank/DDBJ databases">
        <authorList>
            <consortium name="CYATHOMIX"/>
        </authorList>
    </citation>
    <scope>NUCLEOTIDE SEQUENCE</scope>
    <source>
        <strain evidence="2">N/A</strain>
    </source>
</reference>
<evidence type="ECO:0000256" key="1">
    <source>
        <dbReference type="SAM" id="MobiDB-lite"/>
    </source>
</evidence>
<feature type="region of interest" description="Disordered" evidence="1">
    <location>
        <begin position="1"/>
        <end position="161"/>
    </location>
</feature>
<comment type="caution">
    <text evidence="2">The sequence shown here is derived from an EMBL/GenBank/DDBJ whole genome shotgun (WGS) entry which is preliminary data.</text>
</comment>